<evidence type="ECO:0000313" key="2">
    <source>
        <dbReference type="Proteomes" id="UP001141422"/>
    </source>
</evidence>
<sequence>MNHQTPHQRRSLYAFINDEEYQNFDTIIKKMQFPSTSAYLTAIIRVTLYGWQTKYHVPSGDLDPATADWIAWHKNRMTKEDRLRQTYFDILTDLAFPVIASRGAQLAFHLLQNEIETAMADRTGLIPSHEQLKTWTQIYETIHAEQLGRHRADLALEVVRESEHEMI</sequence>
<dbReference type="EMBL" id="JAPTGB010000032">
    <property type="protein sequence ID" value="MCZ0861585.1"/>
    <property type="molecule type" value="Genomic_DNA"/>
</dbReference>
<keyword evidence="2" id="KW-1185">Reference proteome</keyword>
<comment type="caution">
    <text evidence="1">The sequence shown here is derived from an EMBL/GenBank/DDBJ whole genome shotgun (WGS) entry which is preliminary data.</text>
</comment>
<accession>A0ABT4IKA0</accession>
<organism evidence="1 2">
    <name type="scientific">Methanocorpusculum petauri</name>
    <dbReference type="NCBI Taxonomy" id="3002863"/>
    <lineage>
        <taxon>Archaea</taxon>
        <taxon>Methanobacteriati</taxon>
        <taxon>Methanobacteriota</taxon>
        <taxon>Stenosarchaea group</taxon>
        <taxon>Methanomicrobia</taxon>
        <taxon>Methanomicrobiales</taxon>
        <taxon>Methanocorpusculaceae</taxon>
        <taxon>Methanocorpusculum</taxon>
    </lineage>
</organism>
<protein>
    <submittedName>
        <fullName evidence="1">Uncharacterized protein</fullName>
    </submittedName>
</protein>
<dbReference type="RefSeq" id="WP_268925778.1">
    <property type="nucleotide sequence ID" value="NZ_JAPTGB010000032.1"/>
</dbReference>
<dbReference type="Proteomes" id="UP001141422">
    <property type="component" value="Unassembled WGS sequence"/>
</dbReference>
<gene>
    <name evidence="1" type="ORF">O0S10_10210</name>
</gene>
<reference evidence="1" key="1">
    <citation type="submission" date="2022-12" db="EMBL/GenBank/DDBJ databases">
        <title>Isolation and characterisation of novel Methanocorpusculum spp. from native Australian herbivores indicates the genus is ancestrally host-associated.</title>
        <authorList>
            <person name="Volmer J.G."/>
            <person name="Soo R.M."/>
            <person name="Evans P.N."/>
            <person name="Hoedt E.C."/>
            <person name="Astorga Alsina A.L."/>
            <person name="Woodcroft B.J."/>
            <person name="Tyson G.W."/>
            <person name="Hugenholtz P."/>
            <person name="Morrison M."/>
        </authorList>
    </citation>
    <scope>NUCLEOTIDE SEQUENCE</scope>
    <source>
        <strain evidence="1">MG</strain>
    </source>
</reference>
<proteinExistence type="predicted"/>
<name>A0ABT4IKA0_9EURY</name>
<evidence type="ECO:0000313" key="1">
    <source>
        <dbReference type="EMBL" id="MCZ0861585.1"/>
    </source>
</evidence>